<evidence type="ECO:0000256" key="3">
    <source>
        <dbReference type="ARBA" id="ARBA00022679"/>
    </source>
</evidence>
<comment type="catalytic activity">
    <reaction evidence="9">
        <text>L-seryl-[protein] + UDP-N-acetyl-alpha-D-glucosamine = 3-O-(N-acetyl-beta-D-glucosaminyl)-L-seryl-[protein] + UDP + H(+)</text>
        <dbReference type="Rhea" id="RHEA:48904"/>
        <dbReference type="Rhea" id="RHEA-COMP:9863"/>
        <dbReference type="Rhea" id="RHEA-COMP:12251"/>
        <dbReference type="ChEBI" id="CHEBI:15378"/>
        <dbReference type="ChEBI" id="CHEBI:29999"/>
        <dbReference type="ChEBI" id="CHEBI:57705"/>
        <dbReference type="ChEBI" id="CHEBI:58223"/>
        <dbReference type="ChEBI" id="CHEBI:90838"/>
        <dbReference type="EC" id="2.4.1.255"/>
    </reaction>
</comment>
<evidence type="ECO:0000256" key="6">
    <source>
        <dbReference type="ARBA" id="ARBA00023180"/>
    </source>
</evidence>
<evidence type="ECO:0000256" key="1">
    <source>
        <dbReference type="ARBA" id="ARBA00011970"/>
    </source>
</evidence>
<feature type="domain" description="Glycosyltransferase 61 catalytic" evidence="12">
    <location>
        <begin position="345"/>
        <end position="455"/>
    </location>
</feature>
<dbReference type="Pfam" id="PF04577">
    <property type="entry name" value="Glyco_transf_61"/>
    <property type="match status" value="1"/>
</dbReference>
<evidence type="ECO:0000259" key="12">
    <source>
        <dbReference type="Pfam" id="PF04577"/>
    </source>
</evidence>
<dbReference type="InterPro" id="IPR007657">
    <property type="entry name" value="Glycosyltransferase_61"/>
</dbReference>
<reference evidence="14" key="1">
    <citation type="journal article" date="2023" name="Mol. Phylogenet. Evol.">
        <title>Genome-scale phylogeny and comparative genomics of the fungal order Sordariales.</title>
        <authorList>
            <person name="Hensen N."/>
            <person name="Bonometti L."/>
            <person name="Westerberg I."/>
            <person name="Brannstrom I.O."/>
            <person name="Guillou S."/>
            <person name="Cros-Aarteil S."/>
            <person name="Calhoun S."/>
            <person name="Haridas S."/>
            <person name="Kuo A."/>
            <person name="Mondo S."/>
            <person name="Pangilinan J."/>
            <person name="Riley R."/>
            <person name="LaButti K."/>
            <person name="Andreopoulos B."/>
            <person name="Lipzen A."/>
            <person name="Chen C."/>
            <person name="Yan M."/>
            <person name="Daum C."/>
            <person name="Ng V."/>
            <person name="Clum A."/>
            <person name="Steindorff A."/>
            <person name="Ohm R.A."/>
            <person name="Martin F."/>
            <person name="Silar P."/>
            <person name="Natvig D.O."/>
            <person name="Lalanne C."/>
            <person name="Gautier V."/>
            <person name="Ament-Velasquez S.L."/>
            <person name="Kruys A."/>
            <person name="Hutchinson M.I."/>
            <person name="Powell A.J."/>
            <person name="Barry K."/>
            <person name="Miller A.N."/>
            <person name="Grigoriev I.V."/>
            <person name="Debuchy R."/>
            <person name="Gladieux P."/>
            <person name="Hiltunen Thoren M."/>
            <person name="Johannesson H."/>
        </authorList>
    </citation>
    <scope>NUCLEOTIDE SEQUENCE [LARGE SCALE GENOMIC DNA]</scope>
    <source>
        <strain evidence="14">CBS 340.73</strain>
    </source>
</reference>
<accession>A0AAN6MUA8</accession>
<evidence type="ECO:0000256" key="11">
    <source>
        <dbReference type="SAM" id="MobiDB-lite"/>
    </source>
</evidence>
<evidence type="ECO:0000256" key="8">
    <source>
        <dbReference type="ARBA" id="ARBA00042574"/>
    </source>
</evidence>
<protein>
    <recommendedName>
        <fullName evidence="7">EGF domain-specific O-linked N-acetylglucosamine transferase</fullName>
        <ecNumber evidence="1">2.4.1.255</ecNumber>
    </recommendedName>
    <alternativeName>
        <fullName evidence="8">Extracellular O-linked N-acetylglucosamine transferase</fullName>
    </alternativeName>
</protein>
<dbReference type="GO" id="GO:0097363">
    <property type="term" value="F:protein O-acetylglucosaminyltransferase activity"/>
    <property type="evidence" value="ECO:0007669"/>
    <property type="project" value="UniProtKB-EC"/>
</dbReference>
<dbReference type="GO" id="GO:0005788">
    <property type="term" value="C:endoplasmic reticulum lumen"/>
    <property type="evidence" value="ECO:0007669"/>
    <property type="project" value="TreeGrafter"/>
</dbReference>
<comment type="caution">
    <text evidence="13">The sequence shown here is derived from an EMBL/GenBank/DDBJ whole genome shotgun (WGS) entry which is preliminary data.</text>
</comment>
<evidence type="ECO:0000256" key="7">
    <source>
        <dbReference type="ARBA" id="ARBA00040944"/>
    </source>
</evidence>
<evidence type="ECO:0000256" key="9">
    <source>
        <dbReference type="ARBA" id="ARBA00048317"/>
    </source>
</evidence>
<proteinExistence type="predicted"/>
<comment type="catalytic activity">
    <reaction evidence="10">
        <text>L-threonyl-[protein] + UDP-N-acetyl-alpha-D-glucosamine = 3-O-(N-acetyl-beta-D-glucosaminyl)-L-threonyl-[protein] + UDP + H(+)</text>
        <dbReference type="Rhea" id="RHEA:48908"/>
        <dbReference type="Rhea" id="RHEA-COMP:11060"/>
        <dbReference type="Rhea" id="RHEA-COMP:12252"/>
        <dbReference type="ChEBI" id="CHEBI:15378"/>
        <dbReference type="ChEBI" id="CHEBI:30013"/>
        <dbReference type="ChEBI" id="CHEBI:57705"/>
        <dbReference type="ChEBI" id="CHEBI:58223"/>
        <dbReference type="ChEBI" id="CHEBI:90840"/>
        <dbReference type="EC" id="2.4.1.255"/>
    </reaction>
</comment>
<evidence type="ECO:0000256" key="4">
    <source>
        <dbReference type="ARBA" id="ARBA00022729"/>
    </source>
</evidence>
<keyword evidence="3" id="KW-0808">Transferase</keyword>
<name>A0AAN6MUA8_9PEZI</name>
<organism evidence="13 14">
    <name type="scientific">Diplogelasinospora grovesii</name>
    <dbReference type="NCBI Taxonomy" id="303347"/>
    <lineage>
        <taxon>Eukaryota</taxon>
        <taxon>Fungi</taxon>
        <taxon>Dikarya</taxon>
        <taxon>Ascomycota</taxon>
        <taxon>Pezizomycotina</taxon>
        <taxon>Sordariomycetes</taxon>
        <taxon>Sordariomycetidae</taxon>
        <taxon>Sordariales</taxon>
        <taxon>Diplogelasinosporaceae</taxon>
        <taxon>Diplogelasinospora</taxon>
    </lineage>
</organism>
<feature type="compositionally biased region" description="Low complexity" evidence="11">
    <location>
        <begin position="233"/>
        <end position="251"/>
    </location>
</feature>
<evidence type="ECO:0000256" key="2">
    <source>
        <dbReference type="ARBA" id="ARBA00022676"/>
    </source>
</evidence>
<dbReference type="AlphaFoldDB" id="A0AAN6MUA8"/>
<dbReference type="PANTHER" id="PTHR20961">
    <property type="entry name" value="GLYCOSYLTRANSFERASE"/>
    <property type="match status" value="1"/>
</dbReference>
<feature type="region of interest" description="Disordered" evidence="11">
    <location>
        <begin position="230"/>
        <end position="252"/>
    </location>
</feature>
<dbReference type="PANTHER" id="PTHR20961:SF148">
    <property type="entry name" value="EGF DOMAIN-SPECIFIC O-LINKED N-ACETYLGLUCOSAMINE TRANSFERASE"/>
    <property type="match status" value="1"/>
</dbReference>
<dbReference type="EC" id="2.4.1.255" evidence="1"/>
<keyword evidence="14" id="KW-1185">Reference proteome</keyword>
<sequence length="540" mass="60222">MPTFLQPDESLGSFMMKSLVFLWPCPPYPHLDGLSRLPPKQNDDGLLSVPAEYEALDRTTPEPPDGSMSDFCKDRFTTKYLKDLRNKAIDYCGPGSGPSAHLTCFHSHTQSDHKCDSFCIGQGAIWEPDKKKFSLDCRVRNPDGDEQARGVVPFNAIHMYWYDTGPRYVFDNLIEFGGSEAASPPPPPAVAPRDPTPPFTVLVKREGNSNLWHALMEVWSMTLSLDVLRMSRDPSNNPNPSSSSGSDSGSGAVAGAGAQPFFTVAADVPRTQVLFLDDFGDGPLFELWKLFAGRDPVRLSTILADPERSRAFAQSPHTLLLPLPGASNPLWQNDWEIRDDCRHAPLLDMFVRRIMSYFGISPPSETVPSSLSIWGSKNMGKLITFVDRRGSRQLLDQDNLLTSARSKFPGVEIQCVDFAALPLPEQIRVVQETDVLVGVHGAGLTHIMFMRQGEGAVVEIQPEVMSHKGFRNLAGMRGQNYFVTHAEMVKKEEDKNNKRRVKRDEWHWANVRIEEAEFLEIIELALNSLDGEALQAVELQ</sequence>
<gene>
    <name evidence="13" type="ORF">QBC46DRAFT_432939</name>
</gene>
<keyword evidence="5" id="KW-0256">Endoplasmic reticulum</keyword>
<keyword evidence="4" id="KW-0732">Signal</keyword>
<dbReference type="Proteomes" id="UP001303473">
    <property type="component" value="Unassembled WGS sequence"/>
</dbReference>
<evidence type="ECO:0000313" key="13">
    <source>
        <dbReference type="EMBL" id="KAK3933577.1"/>
    </source>
</evidence>
<evidence type="ECO:0000256" key="5">
    <source>
        <dbReference type="ARBA" id="ARBA00022824"/>
    </source>
</evidence>
<evidence type="ECO:0000313" key="14">
    <source>
        <dbReference type="Proteomes" id="UP001303473"/>
    </source>
</evidence>
<dbReference type="InterPro" id="IPR049625">
    <property type="entry name" value="Glyco_transf_61_cat"/>
</dbReference>
<keyword evidence="2" id="KW-0328">Glycosyltransferase</keyword>
<dbReference type="EMBL" id="MU854125">
    <property type="protein sequence ID" value="KAK3933577.1"/>
    <property type="molecule type" value="Genomic_DNA"/>
</dbReference>
<evidence type="ECO:0000256" key="10">
    <source>
        <dbReference type="ARBA" id="ARBA00049432"/>
    </source>
</evidence>
<keyword evidence="6" id="KW-0325">Glycoprotein</keyword>